<feature type="transmembrane region" description="Helical" evidence="7">
    <location>
        <begin position="183"/>
        <end position="202"/>
    </location>
</feature>
<feature type="transmembrane region" description="Helical" evidence="7">
    <location>
        <begin position="7"/>
        <end position="25"/>
    </location>
</feature>
<evidence type="ECO:0000256" key="6">
    <source>
        <dbReference type="ARBA" id="ARBA00023136"/>
    </source>
</evidence>
<comment type="similarity">
    <text evidence="2">Belongs to the acyltransferase 3 family.</text>
</comment>
<reference evidence="9 10" key="1">
    <citation type="submission" date="2023-03" db="EMBL/GenBank/DDBJ databases">
        <title>Classification of Bisgaard taxon 6 and taxon 10 as Exercitatus varius gen. nov., spec. nov.</title>
        <authorList>
            <person name="Christensen H."/>
        </authorList>
    </citation>
    <scope>NUCLEOTIDE SEQUENCE [LARGE SCALE GENOMIC DNA]</scope>
    <source>
        <strain evidence="9 10">23350_01</strain>
    </source>
</reference>
<dbReference type="RefSeq" id="WP_317486073.1">
    <property type="nucleotide sequence ID" value="NZ_JARQTX010000008.1"/>
</dbReference>
<feature type="transmembrane region" description="Helical" evidence="7">
    <location>
        <begin position="238"/>
        <end position="262"/>
    </location>
</feature>
<feature type="transmembrane region" description="Helical" evidence="7">
    <location>
        <begin position="127"/>
        <end position="147"/>
    </location>
</feature>
<evidence type="ECO:0000256" key="7">
    <source>
        <dbReference type="SAM" id="Phobius"/>
    </source>
</evidence>
<dbReference type="InterPro" id="IPR002656">
    <property type="entry name" value="Acyl_transf_3_dom"/>
</dbReference>
<dbReference type="Pfam" id="PF01757">
    <property type="entry name" value="Acyl_transf_3"/>
    <property type="match status" value="1"/>
</dbReference>
<feature type="domain" description="Acyltransferase 3" evidence="8">
    <location>
        <begin position="5"/>
        <end position="328"/>
    </location>
</feature>
<evidence type="ECO:0000259" key="8">
    <source>
        <dbReference type="Pfam" id="PF01757"/>
    </source>
</evidence>
<evidence type="ECO:0000313" key="9">
    <source>
        <dbReference type="EMBL" id="MDG2946376.1"/>
    </source>
</evidence>
<proteinExistence type="inferred from homology"/>
<dbReference type="EMBL" id="JARQTX010000008">
    <property type="protein sequence ID" value="MDG2946376.1"/>
    <property type="molecule type" value="Genomic_DNA"/>
</dbReference>
<gene>
    <name evidence="9" type="ORF">P7M32_08020</name>
</gene>
<sequence length="338" mass="39357">MKQRIYWLDAGRAIAIVLVVFTHIHERVGVNNYLLASLFYNIDRLGVPIFFMLSGGLILPKLVAIDYWFFYKKRIPQFFLVLIFYSILTTSLNKYLSTGYIYSSIQFAFSNANAIYPANTGSAHQLWFMYTIIQLYLIAPFLARFVNKLPIKDILVFIGLCVVFGQLKETLATKFDISFLNRLGQDFLGAFLPYFLFGYVLLNRQISMKKMTALLLTILPIIIAMLGEWHHGSFITAYHWYSSSIFIVLSSFGLIFLIKIYFENQKENRVFAMISKYSFGIYLSHYAFIYIFSWLMKGYWQILNLGFKLIILFTLTFIASLIFSGLLSKNKYTKYLVQ</sequence>
<organism evidence="9 10">
    <name type="scientific">Exercitatus varius</name>
    <dbReference type="NCBI Taxonomy" id="67857"/>
    <lineage>
        <taxon>Bacteria</taxon>
        <taxon>Pseudomonadati</taxon>
        <taxon>Pseudomonadota</taxon>
        <taxon>Gammaproteobacteria</taxon>
        <taxon>Pasteurellales</taxon>
        <taxon>Pasteurellaceae</taxon>
        <taxon>Exercitatus</taxon>
    </lineage>
</organism>
<keyword evidence="9" id="KW-0012">Acyltransferase</keyword>
<evidence type="ECO:0000313" key="10">
    <source>
        <dbReference type="Proteomes" id="UP001216057"/>
    </source>
</evidence>
<evidence type="ECO:0000256" key="4">
    <source>
        <dbReference type="ARBA" id="ARBA00022692"/>
    </source>
</evidence>
<evidence type="ECO:0000256" key="2">
    <source>
        <dbReference type="ARBA" id="ARBA00007400"/>
    </source>
</evidence>
<dbReference type="GO" id="GO:0016746">
    <property type="term" value="F:acyltransferase activity"/>
    <property type="evidence" value="ECO:0007669"/>
    <property type="project" value="UniProtKB-KW"/>
</dbReference>
<keyword evidence="3" id="KW-1003">Cell membrane</keyword>
<keyword evidence="9" id="KW-0808">Transferase</keyword>
<dbReference type="PANTHER" id="PTHR40074">
    <property type="entry name" value="O-ACETYLTRANSFERASE WECH"/>
    <property type="match status" value="1"/>
</dbReference>
<keyword evidence="4 7" id="KW-0812">Transmembrane</keyword>
<feature type="transmembrane region" description="Helical" evidence="7">
    <location>
        <begin position="78"/>
        <end position="96"/>
    </location>
</feature>
<comment type="caution">
    <text evidence="9">The sequence shown here is derived from an EMBL/GenBank/DDBJ whole genome shotgun (WGS) entry which is preliminary data.</text>
</comment>
<accession>A0ABT6ES67</accession>
<evidence type="ECO:0000256" key="1">
    <source>
        <dbReference type="ARBA" id="ARBA00004651"/>
    </source>
</evidence>
<comment type="subcellular location">
    <subcellularLocation>
        <location evidence="1">Cell membrane</location>
        <topology evidence="1">Multi-pass membrane protein</topology>
    </subcellularLocation>
</comment>
<keyword evidence="10" id="KW-1185">Reference proteome</keyword>
<feature type="transmembrane region" description="Helical" evidence="7">
    <location>
        <begin position="154"/>
        <end position="171"/>
    </location>
</feature>
<keyword evidence="5 7" id="KW-1133">Transmembrane helix</keyword>
<dbReference type="PANTHER" id="PTHR40074:SF2">
    <property type="entry name" value="O-ACETYLTRANSFERASE WECH"/>
    <property type="match status" value="1"/>
</dbReference>
<feature type="transmembrane region" description="Helical" evidence="7">
    <location>
        <begin position="45"/>
        <end position="71"/>
    </location>
</feature>
<feature type="transmembrane region" description="Helical" evidence="7">
    <location>
        <begin position="307"/>
        <end position="327"/>
    </location>
</feature>
<feature type="transmembrane region" description="Helical" evidence="7">
    <location>
        <begin position="274"/>
        <end position="295"/>
    </location>
</feature>
<keyword evidence="6 7" id="KW-0472">Membrane</keyword>
<feature type="transmembrane region" description="Helical" evidence="7">
    <location>
        <begin position="214"/>
        <end position="232"/>
    </location>
</feature>
<protein>
    <submittedName>
        <fullName evidence="9">Acyltransferase family protein</fullName>
    </submittedName>
</protein>
<name>A0ABT6ES67_9PAST</name>
<dbReference type="Proteomes" id="UP001216057">
    <property type="component" value="Unassembled WGS sequence"/>
</dbReference>
<evidence type="ECO:0000256" key="3">
    <source>
        <dbReference type="ARBA" id="ARBA00022475"/>
    </source>
</evidence>
<evidence type="ECO:0000256" key="5">
    <source>
        <dbReference type="ARBA" id="ARBA00022989"/>
    </source>
</evidence>